<protein>
    <submittedName>
        <fullName evidence="1">Uncharacterized protein</fullName>
    </submittedName>
</protein>
<evidence type="ECO:0000313" key="2">
    <source>
        <dbReference type="Proteomes" id="UP001152523"/>
    </source>
</evidence>
<accession>A0AAV0CBG3</accession>
<sequence length="98" mass="10920">MLNLTITSLLKQSTSHLCLSIVKTSHLRFSITIDLTSALCLRRPLGKSSSTSRLHRLSQPRLRRLPPPRFRRLLGSAAQFGAMVNRLLLRSALPSSSL</sequence>
<evidence type="ECO:0000313" key="1">
    <source>
        <dbReference type="EMBL" id="CAH9072034.1"/>
    </source>
</evidence>
<organism evidence="1 2">
    <name type="scientific">Cuscuta epithymum</name>
    <dbReference type="NCBI Taxonomy" id="186058"/>
    <lineage>
        <taxon>Eukaryota</taxon>
        <taxon>Viridiplantae</taxon>
        <taxon>Streptophyta</taxon>
        <taxon>Embryophyta</taxon>
        <taxon>Tracheophyta</taxon>
        <taxon>Spermatophyta</taxon>
        <taxon>Magnoliopsida</taxon>
        <taxon>eudicotyledons</taxon>
        <taxon>Gunneridae</taxon>
        <taxon>Pentapetalae</taxon>
        <taxon>asterids</taxon>
        <taxon>lamiids</taxon>
        <taxon>Solanales</taxon>
        <taxon>Convolvulaceae</taxon>
        <taxon>Cuscuteae</taxon>
        <taxon>Cuscuta</taxon>
        <taxon>Cuscuta subgen. Cuscuta</taxon>
    </lineage>
</organism>
<dbReference type="EMBL" id="CAMAPF010000021">
    <property type="protein sequence ID" value="CAH9072034.1"/>
    <property type="molecule type" value="Genomic_DNA"/>
</dbReference>
<dbReference type="AlphaFoldDB" id="A0AAV0CBG3"/>
<reference evidence="1" key="1">
    <citation type="submission" date="2022-07" db="EMBL/GenBank/DDBJ databases">
        <authorList>
            <person name="Macas J."/>
            <person name="Novak P."/>
            <person name="Neumann P."/>
        </authorList>
    </citation>
    <scope>NUCLEOTIDE SEQUENCE</scope>
</reference>
<comment type="caution">
    <text evidence="1">The sequence shown here is derived from an EMBL/GenBank/DDBJ whole genome shotgun (WGS) entry which is preliminary data.</text>
</comment>
<dbReference type="Proteomes" id="UP001152523">
    <property type="component" value="Unassembled WGS sequence"/>
</dbReference>
<proteinExistence type="predicted"/>
<gene>
    <name evidence="1" type="ORF">CEPIT_LOCUS4176</name>
</gene>
<keyword evidence="2" id="KW-1185">Reference proteome</keyword>
<name>A0AAV0CBG3_9ASTE</name>